<dbReference type="EMBL" id="DYZF01000255">
    <property type="protein sequence ID" value="HJE52300.1"/>
    <property type="molecule type" value="Genomic_DNA"/>
</dbReference>
<dbReference type="InterPro" id="IPR005548">
    <property type="entry name" value="Cell_div_FtsQ/DivIB_C"/>
</dbReference>
<evidence type="ECO:0000256" key="2">
    <source>
        <dbReference type="ARBA" id="ARBA00022475"/>
    </source>
</evidence>
<proteinExistence type="predicted"/>
<name>A0A921ERV6_9ACTN</name>
<keyword evidence="2" id="KW-1003">Cell membrane</keyword>
<dbReference type="GO" id="GO:0051301">
    <property type="term" value="P:cell division"/>
    <property type="evidence" value="ECO:0007669"/>
    <property type="project" value="UniProtKB-KW"/>
</dbReference>
<evidence type="ECO:0000313" key="10">
    <source>
        <dbReference type="EMBL" id="HJE52300.1"/>
    </source>
</evidence>
<evidence type="ECO:0000313" key="11">
    <source>
        <dbReference type="Proteomes" id="UP000712713"/>
    </source>
</evidence>
<evidence type="ECO:0000256" key="1">
    <source>
        <dbReference type="ARBA" id="ARBA00004370"/>
    </source>
</evidence>
<keyword evidence="5 8" id="KW-1133">Transmembrane helix</keyword>
<evidence type="ECO:0000256" key="6">
    <source>
        <dbReference type="ARBA" id="ARBA00023136"/>
    </source>
</evidence>
<dbReference type="PROSITE" id="PS51779">
    <property type="entry name" value="POTRA"/>
    <property type="match status" value="1"/>
</dbReference>
<dbReference type="GO" id="GO:0005886">
    <property type="term" value="C:plasma membrane"/>
    <property type="evidence" value="ECO:0007669"/>
    <property type="project" value="TreeGrafter"/>
</dbReference>
<comment type="caution">
    <text evidence="10">The sequence shown here is derived from an EMBL/GenBank/DDBJ whole genome shotgun (WGS) entry which is preliminary data.</text>
</comment>
<comment type="subcellular location">
    <subcellularLocation>
        <location evidence="1">Membrane</location>
    </subcellularLocation>
</comment>
<organism evidence="10 11">
    <name type="scientific">Tessaracoccus flavescens</name>
    <dbReference type="NCBI Taxonomy" id="399497"/>
    <lineage>
        <taxon>Bacteria</taxon>
        <taxon>Bacillati</taxon>
        <taxon>Actinomycetota</taxon>
        <taxon>Actinomycetes</taxon>
        <taxon>Propionibacteriales</taxon>
        <taxon>Propionibacteriaceae</taxon>
        <taxon>Tessaracoccus</taxon>
    </lineage>
</organism>
<dbReference type="Gene3D" id="3.10.20.310">
    <property type="entry name" value="membrane protein fhac"/>
    <property type="match status" value="1"/>
</dbReference>
<evidence type="ECO:0000256" key="5">
    <source>
        <dbReference type="ARBA" id="ARBA00022989"/>
    </source>
</evidence>
<dbReference type="AlphaFoldDB" id="A0A921ERV6"/>
<keyword evidence="6 8" id="KW-0472">Membrane</keyword>
<evidence type="ECO:0000259" key="9">
    <source>
        <dbReference type="PROSITE" id="PS51779"/>
    </source>
</evidence>
<evidence type="ECO:0000256" key="8">
    <source>
        <dbReference type="SAM" id="Phobius"/>
    </source>
</evidence>
<dbReference type="Pfam" id="PF08478">
    <property type="entry name" value="POTRA_1"/>
    <property type="match status" value="1"/>
</dbReference>
<dbReference type="InterPro" id="IPR013685">
    <property type="entry name" value="POTRA_FtsQ_type"/>
</dbReference>
<reference evidence="10" key="1">
    <citation type="journal article" date="2021" name="PeerJ">
        <title>Extensive microbial diversity within the chicken gut microbiome revealed by metagenomics and culture.</title>
        <authorList>
            <person name="Gilroy R."/>
            <person name="Ravi A."/>
            <person name="Getino M."/>
            <person name="Pursley I."/>
            <person name="Horton D.L."/>
            <person name="Alikhan N.F."/>
            <person name="Baker D."/>
            <person name="Gharbi K."/>
            <person name="Hall N."/>
            <person name="Watson M."/>
            <person name="Adriaenssens E.M."/>
            <person name="Foster-Nyarko E."/>
            <person name="Jarju S."/>
            <person name="Secka A."/>
            <person name="Antonio M."/>
            <person name="Oren A."/>
            <person name="Chaudhuri R.R."/>
            <person name="La Ragione R."/>
            <person name="Hildebrand F."/>
            <person name="Pallen M.J."/>
        </authorList>
    </citation>
    <scope>NUCLEOTIDE SEQUENCE</scope>
    <source>
        <strain evidence="10">ChiGjej3B3-7470</strain>
    </source>
</reference>
<reference evidence="10" key="2">
    <citation type="submission" date="2021-09" db="EMBL/GenBank/DDBJ databases">
        <authorList>
            <person name="Gilroy R."/>
        </authorList>
    </citation>
    <scope>NUCLEOTIDE SEQUENCE</scope>
    <source>
        <strain evidence="10">ChiGjej3B3-7470</strain>
    </source>
</reference>
<keyword evidence="7" id="KW-0131">Cell cycle</keyword>
<evidence type="ECO:0000256" key="3">
    <source>
        <dbReference type="ARBA" id="ARBA00022618"/>
    </source>
</evidence>
<evidence type="ECO:0000256" key="7">
    <source>
        <dbReference type="ARBA" id="ARBA00023306"/>
    </source>
</evidence>
<feature type="transmembrane region" description="Helical" evidence="8">
    <location>
        <begin position="26"/>
        <end position="48"/>
    </location>
</feature>
<dbReference type="PANTHER" id="PTHR37820:SF1">
    <property type="entry name" value="CELL DIVISION PROTEIN FTSQ"/>
    <property type="match status" value="1"/>
</dbReference>
<dbReference type="InterPro" id="IPR034746">
    <property type="entry name" value="POTRA"/>
</dbReference>
<dbReference type="Proteomes" id="UP000712713">
    <property type="component" value="Unassembled WGS sequence"/>
</dbReference>
<keyword evidence="3" id="KW-0132">Cell division</keyword>
<accession>A0A921ERV6</accession>
<protein>
    <submittedName>
        <fullName evidence="10">FtsQ-type POTRA domain-containing protein</fullName>
    </submittedName>
</protein>
<feature type="domain" description="POTRA" evidence="9">
    <location>
        <begin position="52"/>
        <end position="120"/>
    </location>
</feature>
<keyword evidence="4 8" id="KW-0812">Transmembrane</keyword>
<gene>
    <name evidence="10" type="ORF">K8V15_10085</name>
</gene>
<sequence length="244" mass="26391">MTEPVSPGAFAKALIEQRERVRRRKLILWGSVGGAVILVAALVIVSFFTPAFATKQVAVSGQSLLTEGQVLDAARVEMGVPLPRQDRGAIAARVRELAPVQDVRVELGWPTTLEIDVTERKLAYQLQRNAGHFDWVDESGAVFHSTAKAEPGAVVATVEETDDETRLLRDVATVVNALPEAIRSDVQTVKAKAVDQITLSLSEKRTVVWGSAEESTLKAEVLAALLSVEARTYDVSAPQLPTTK</sequence>
<dbReference type="Pfam" id="PF03799">
    <property type="entry name" value="FtsQ_DivIB_C"/>
    <property type="match status" value="1"/>
</dbReference>
<dbReference type="InterPro" id="IPR050487">
    <property type="entry name" value="FtsQ_DivIB"/>
</dbReference>
<evidence type="ECO:0000256" key="4">
    <source>
        <dbReference type="ARBA" id="ARBA00022692"/>
    </source>
</evidence>
<dbReference type="PANTHER" id="PTHR37820">
    <property type="entry name" value="CELL DIVISION PROTEIN DIVIB"/>
    <property type="match status" value="1"/>
</dbReference>